<evidence type="ECO:0000313" key="2">
    <source>
        <dbReference type="EMBL" id="AKJ95558.1"/>
    </source>
</evidence>
<dbReference type="PROSITE" id="PS50887">
    <property type="entry name" value="GGDEF"/>
    <property type="match status" value="1"/>
</dbReference>
<dbReference type="EMBL" id="CP011367">
    <property type="protein sequence ID" value="AKJ95558.1"/>
    <property type="molecule type" value="Genomic_DNA"/>
</dbReference>
<dbReference type="SMART" id="SM00267">
    <property type="entry name" value="GGDEF"/>
    <property type="match status" value="1"/>
</dbReference>
<protein>
    <recommendedName>
        <fullName evidence="1">GGDEF domain-containing protein</fullName>
    </recommendedName>
</protein>
<dbReference type="Proteomes" id="UP000064201">
    <property type="component" value="Chromosome"/>
</dbReference>
<dbReference type="Pfam" id="PF18551">
    <property type="entry name" value="TackOD1"/>
    <property type="match status" value="1"/>
</dbReference>
<gene>
    <name evidence="2" type="ORF">TVD_09400</name>
</gene>
<dbReference type="InterPro" id="IPR040572">
    <property type="entry name" value="TackOD1"/>
</dbReference>
<evidence type="ECO:0000313" key="3">
    <source>
        <dbReference type="Proteomes" id="UP000064201"/>
    </source>
</evidence>
<dbReference type="InterPro" id="IPR029787">
    <property type="entry name" value="Nucleotide_cyclase"/>
</dbReference>
<name>A0A0G3G2T5_9GAMM</name>
<organism evidence="2 3">
    <name type="scientific">Thioalkalivibrio versutus</name>
    <dbReference type="NCBI Taxonomy" id="106634"/>
    <lineage>
        <taxon>Bacteria</taxon>
        <taxon>Pseudomonadati</taxon>
        <taxon>Pseudomonadota</taxon>
        <taxon>Gammaproteobacteria</taxon>
        <taxon>Chromatiales</taxon>
        <taxon>Ectothiorhodospiraceae</taxon>
        <taxon>Thioalkalivibrio</taxon>
    </lineage>
</organism>
<reference evidence="2 3" key="1">
    <citation type="submission" date="2015-04" db="EMBL/GenBank/DDBJ databases">
        <title>Complete Sequence for the Genome of the Thioalkalivibrio versutus D301.</title>
        <authorList>
            <person name="Mu T."/>
            <person name="Zhou J."/>
            <person name="Xu X."/>
        </authorList>
    </citation>
    <scope>NUCLEOTIDE SEQUENCE [LARGE SCALE GENOMIC DNA]</scope>
    <source>
        <strain evidence="2 3">D301</strain>
    </source>
</reference>
<dbReference type="InterPro" id="IPR043128">
    <property type="entry name" value="Rev_trsase/Diguanyl_cyclase"/>
</dbReference>
<dbReference type="Gene3D" id="3.30.70.270">
    <property type="match status" value="1"/>
</dbReference>
<keyword evidence="3" id="KW-1185">Reference proteome</keyword>
<evidence type="ECO:0000259" key="1">
    <source>
        <dbReference type="PROSITE" id="PS50887"/>
    </source>
</evidence>
<dbReference type="RefSeq" id="WP_047251468.1">
    <property type="nucleotide sequence ID" value="NZ_CP011367.1"/>
</dbReference>
<sequence>MTNGSAQRESTSPHLVVFTRQPGLAERLTAGLACTAVGTVADYEASGIDGAGMTAFLIDADSLPDAAVVARAVRHHPQHRMRLLWLHGDADAETRALSDGPFNSVDEPWQRIADCAARLETANGGRAPRSQDEVLLALLWSHPGLHLGPVRDWHAQQLYRYPLLDALIEEDTPEFWLRGMRQRRFLEGVELVDRVRLCPGCRQGHLSFVDVCPECDSLDIRTEPGLHCFACGHVGPQRLFQDGGMLRCPNCSAILRHIGEDYDRPLENHVCGSCQHMFMEGRVLARCMGCGQAHDPDELEPMGIYRYRLSEAGRLLARTGELRDLYGAFDEINHVAPEHFEFFVDWSLKLRQRHEEIGFGLILLHLNGMARVIDALGHGHGVALVDTFAERVKALVRSTDLMTRTGDDRIWLFLPQTTASGVDVLARRLDELLEDVVSQADVARLGSVYHESSLGMAEAEDASAVMARLVSRSQ</sequence>
<dbReference type="InterPro" id="IPR000160">
    <property type="entry name" value="GGDEF_dom"/>
</dbReference>
<dbReference type="Pfam" id="PF00990">
    <property type="entry name" value="GGDEF"/>
    <property type="match status" value="1"/>
</dbReference>
<dbReference type="SUPFAM" id="SSF55073">
    <property type="entry name" value="Nucleotide cyclase"/>
    <property type="match status" value="1"/>
</dbReference>
<dbReference type="STRING" id="106634.TVD_09400"/>
<dbReference type="AlphaFoldDB" id="A0A0G3G2T5"/>
<feature type="domain" description="GGDEF" evidence="1">
    <location>
        <begin position="357"/>
        <end position="474"/>
    </location>
</feature>
<accession>A0A0G3G2T5</accession>
<proteinExistence type="predicted"/>
<dbReference type="KEGG" id="tvr:TVD_09400"/>
<dbReference type="PATRIC" id="fig|106634.4.peg.1926"/>